<keyword evidence="3" id="KW-1185">Reference proteome</keyword>
<feature type="transmembrane region" description="Helical" evidence="1">
    <location>
        <begin position="156"/>
        <end position="187"/>
    </location>
</feature>
<feature type="transmembrane region" description="Helical" evidence="1">
    <location>
        <begin position="12"/>
        <end position="33"/>
    </location>
</feature>
<dbReference type="Pfam" id="PF19700">
    <property type="entry name" value="DUF6198"/>
    <property type="match status" value="1"/>
</dbReference>
<dbReference type="STRING" id="593907.Celgi_1407"/>
<dbReference type="Proteomes" id="UP000000485">
    <property type="component" value="Chromosome"/>
</dbReference>
<dbReference type="KEGG" id="cga:Celgi_1407"/>
<keyword evidence="1" id="KW-0812">Transmembrane</keyword>
<evidence type="ECO:0000256" key="1">
    <source>
        <dbReference type="SAM" id="Phobius"/>
    </source>
</evidence>
<evidence type="ECO:0000313" key="3">
    <source>
        <dbReference type="Proteomes" id="UP000000485"/>
    </source>
</evidence>
<gene>
    <name evidence="2" type="ordered locus">Celgi_1407</name>
</gene>
<dbReference type="RefSeq" id="WP_013883445.1">
    <property type="nucleotide sequence ID" value="NC_015671.1"/>
</dbReference>
<dbReference type="PANTHER" id="PTHR40078">
    <property type="entry name" value="INTEGRAL MEMBRANE PROTEIN-RELATED"/>
    <property type="match status" value="1"/>
</dbReference>
<feature type="transmembrane region" description="Helical" evidence="1">
    <location>
        <begin position="53"/>
        <end position="73"/>
    </location>
</feature>
<feature type="transmembrane region" description="Helical" evidence="1">
    <location>
        <begin position="85"/>
        <end position="105"/>
    </location>
</feature>
<dbReference type="eggNOG" id="COG2364">
    <property type="taxonomic scope" value="Bacteria"/>
</dbReference>
<sequence length="230" mass="23269">MAPAGVLPPPRLRRGVQLLIGLVLYALSMALLVDSALGNMPWDVLSEGVARRTGLSFGAVTLVISALVLACWVPMRQRPGVGTVANVLVIGLLADPFLALVAGVGDLAVGWRVVVAAAGIGLNGLATALYVGAGLGPGPRDGLMTGLVARTGRPVALVRTAIEVAVVLSGIALGGTFGVTTVAYALLVGPLVHVLLPPLRIAPAGPPHPVRVDATVVRPAPPEQGRTTVV</sequence>
<accession>F8A3M3</accession>
<organism evidence="2 3">
    <name type="scientific">Cellulomonas gilvus (strain ATCC 13127 / NRRL B-14078)</name>
    <name type="common">Cellvibrio gilvus</name>
    <dbReference type="NCBI Taxonomy" id="593907"/>
    <lineage>
        <taxon>Bacteria</taxon>
        <taxon>Bacillati</taxon>
        <taxon>Actinomycetota</taxon>
        <taxon>Actinomycetes</taxon>
        <taxon>Micrococcales</taxon>
        <taxon>Cellulomonadaceae</taxon>
        <taxon>Cellulomonas</taxon>
    </lineage>
</organism>
<dbReference type="EMBL" id="CP002665">
    <property type="protein sequence ID" value="AEI11926.1"/>
    <property type="molecule type" value="Genomic_DNA"/>
</dbReference>
<feature type="transmembrane region" description="Helical" evidence="1">
    <location>
        <begin position="111"/>
        <end position="135"/>
    </location>
</feature>
<protein>
    <recommendedName>
        <fullName evidence="4">Integral membrane protein</fullName>
    </recommendedName>
</protein>
<name>F8A3M3_CELGA</name>
<dbReference type="InterPro" id="IPR038750">
    <property type="entry name" value="YczE/YyaS-like"/>
</dbReference>
<proteinExistence type="predicted"/>
<keyword evidence="1" id="KW-1133">Transmembrane helix</keyword>
<evidence type="ECO:0008006" key="4">
    <source>
        <dbReference type="Google" id="ProtNLM"/>
    </source>
</evidence>
<reference evidence="3" key="1">
    <citation type="submission" date="2011-04" db="EMBL/GenBank/DDBJ databases">
        <title>Complete sequence of Cellvibrio gilvus ATCC 13127.</title>
        <authorList>
            <person name="Lucas S."/>
            <person name="Han J."/>
            <person name="Lapidus A."/>
            <person name="Cheng J.-F."/>
            <person name="Goodwin L."/>
            <person name="Pitluck S."/>
            <person name="Peters L."/>
            <person name="Munk A."/>
            <person name="Detter J.C."/>
            <person name="Han C."/>
            <person name="Tapia R."/>
            <person name="Land M."/>
            <person name="Hauser L."/>
            <person name="Kyrpides N."/>
            <person name="Ivanova N."/>
            <person name="Ovchinnikova G."/>
            <person name="Pagani I."/>
            <person name="Mead D."/>
            <person name="Brumm P."/>
            <person name="Woyke T."/>
        </authorList>
    </citation>
    <scope>NUCLEOTIDE SEQUENCE [LARGE SCALE GENOMIC DNA]</scope>
    <source>
        <strain evidence="3">ATCC 13127 / NRRL B-14078</strain>
    </source>
</reference>
<dbReference type="HOGENOM" id="CLU_083843_0_0_11"/>
<dbReference type="PANTHER" id="PTHR40078:SF1">
    <property type="entry name" value="INTEGRAL MEMBRANE PROTEIN"/>
    <property type="match status" value="1"/>
</dbReference>
<dbReference type="AlphaFoldDB" id="F8A3M3"/>
<keyword evidence="1" id="KW-0472">Membrane</keyword>
<evidence type="ECO:0000313" key="2">
    <source>
        <dbReference type="EMBL" id="AEI11926.1"/>
    </source>
</evidence>